<evidence type="ECO:0000256" key="7">
    <source>
        <dbReference type="ARBA" id="ARBA00022837"/>
    </source>
</evidence>
<sequence>MAQKVFVKAASSLARLSGNEAITVKTLHFCSAAAEEMLGERRVVGASSSSGIPPETPANSSGMYKLEVELKRGHNLAVRDRGGSSDPYVKFKLAGKEVFRSKTIHKNLNPVWDQKTTLIIDSLSEPLYVKVFDYDFGLQDDFMGSAYLHLESLEQQRTVPVTLVLKDPHHPDQDLGTLELAVTLTPKHSPIEERRDSMGEVKAYRWKPYVNRQQQSMRLSELHRKAQLWRGIVSIALIEGRNLIPMDPNGLSDPYVKFRLGSQKYKSKTVPKTLSPQWREQFDLHLYEESGGVLEITVWDKDTGRRDDFIGRCQLDLSTLAKEHTHHLELPLEEARGFVVLLVTLTASAHVSIADLSVTPLDDPQERREILNRYALVKSFSNLKDVGIVQVKVLRAEGLMAADVTGKSDPFCVLELNNDRLQTHTVYKNLSPEWNKVFTFNVKDIHSVLEVTVFDEDRDRSADFLGKIAIPLLHVHNGEQKSYILKDKDLTSPTKGVIYLEIDVIYNTIKAALRTVVPAEQKYLEEEPKVSKQLLQQNFNRVKRCIMVLISYGTYINSCFEWESAQRSIISFVLFVVVVWNFELYMLPLGLLLLLVWNFLFCSSRDTPDMQSMEAMFEWEDEDEDKDEKESEHRGFMDKLYAIQDVFISVQSALDEAASYGERIKNTVNWTVPFLSWLAITALCLATLLLYLIPLRYLVLAWGVNKFTKKLRNPYLIDNNELLDFLSRVPSDVQVMQYRELKVDSGPSPNKRKRTTHNFFTKDSFVIRLPFCFYSNRIMVLGKVRALAIYFDSLNENNLPVFSGGDLVSGRVVVEVTGDVRVKSLDIHARGVAKVRWTESRNAGANTTYTQNYTEEVEYLHHYDTLIGEERDEECPDENVTVLHTGLHEFAFNFNLPQMALATSFEGKHGSVRYWVKAELHRPWLVPVKVKKEFIVFEHIDINMPLLLAPQTGTKEKTLCCWFCASGPISLSAKIERKGYTPGESIQIFAEVENCSSRVVVPKAALYQTQTFFAKGKGKQIQQLVSNLRGDPLPQGKSQSWEGKQLKIPPVSPSILDCPIIRVEYALMVYVDVPGGLNLSVSLPLVIGTIPLNACASRTSSISSNCSTLSWLGLQERPEAPPSYCDLAISEAERRDCLQGCDRSNVDGDEQRSLLPYITEFRYLPPPLYSEVDPYPSTAEVCGPADIRRPDTCPSR</sequence>
<reference evidence="12 13" key="1">
    <citation type="submission" date="2019-04" db="EMBL/GenBank/DDBJ databases">
        <title>Chromosome genome assembly for Takifugu flavidus.</title>
        <authorList>
            <person name="Xiao S."/>
        </authorList>
    </citation>
    <scope>NUCLEOTIDE SEQUENCE [LARGE SCALE GENOMIC DNA]</scope>
    <source>
        <strain evidence="12">HTHZ2018</strain>
        <tissue evidence="12">Muscle</tissue>
    </source>
</reference>
<dbReference type="CDD" id="cd08376">
    <property type="entry name" value="C2B_MCTP_PRT"/>
    <property type="match status" value="1"/>
</dbReference>
<dbReference type="AlphaFoldDB" id="A0A5C6NHV3"/>
<dbReference type="GO" id="GO:0046928">
    <property type="term" value="P:regulation of neurotransmitter secretion"/>
    <property type="evidence" value="ECO:0007669"/>
    <property type="project" value="TreeGrafter"/>
</dbReference>
<dbReference type="PRINTS" id="PR00360">
    <property type="entry name" value="C2DOMAIN"/>
</dbReference>
<comment type="similarity">
    <text evidence="2">Belongs to the arrestin family.</text>
</comment>
<comment type="similarity">
    <text evidence="3">Belongs to the MCTP family.</text>
</comment>
<evidence type="ECO:0000256" key="2">
    <source>
        <dbReference type="ARBA" id="ARBA00005298"/>
    </source>
</evidence>
<dbReference type="InterPro" id="IPR035892">
    <property type="entry name" value="C2_domain_sf"/>
</dbReference>
<feature type="domain" description="C2" evidence="11">
    <location>
        <begin position="372"/>
        <end position="485"/>
    </location>
</feature>
<gene>
    <name evidence="12" type="ORF">D4764_20G0002330</name>
</gene>
<keyword evidence="5" id="KW-0479">Metal-binding</keyword>
<dbReference type="PANTHER" id="PTHR45911:SF3">
    <property type="entry name" value="DYSFERLIN-RELATED"/>
    <property type="match status" value="1"/>
</dbReference>
<dbReference type="InterPro" id="IPR011022">
    <property type="entry name" value="Arrestin_C-like"/>
</dbReference>
<dbReference type="Gene3D" id="2.60.40.640">
    <property type="match status" value="2"/>
</dbReference>
<keyword evidence="7" id="KW-0106">Calcium</keyword>
<dbReference type="GO" id="GO:0030672">
    <property type="term" value="C:synaptic vesicle membrane"/>
    <property type="evidence" value="ECO:0007669"/>
    <property type="project" value="TreeGrafter"/>
</dbReference>
<organism evidence="12 13">
    <name type="scientific">Takifugu flavidus</name>
    <name type="common">sansaifugu</name>
    <dbReference type="NCBI Taxonomy" id="433684"/>
    <lineage>
        <taxon>Eukaryota</taxon>
        <taxon>Metazoa</taxon>
        <taxon>Chordata</taxon>
        <taxon>Craniata</taxon>
        <taxon>Vertebrata</taxon>
        <taxon>Euteleostomi</taxon>
        <taxon>Actinopterygii</taxon>
        <taxon>Neopterygii</taxon>
        <taxon>Teleostei</taxon>
        <taxon>Neoteleostei</taxon>
        <taxon>Acanthomorphata</taxon>
        <taxon>Eupercaria</taxon>
        <taxon>Tetraodontiformes</taxon>
        <taxon>Tetradontoidea</taxon>
        <taxon>Tetraodontidae</taxon>
        <taxon>Takifugu</taxon>
    </lineage>
</organism>
<evidence type="ECO:0000256" key="6">
    <source>
        <dbReference type="ARBA" id="ARBA00022737"/>
    </source>
</evidence>
<evidence type="ECO:0000259" key="11">
    <source>
        <dbReference type="PROSITE" id="PS50004"/>
    </source>
</evidence>
<comment type="subcellular location">
    <subcellularLocation>
        <location evidence="1">Membrane</location>
        <topology evidence="1">Multi-pass membrane protein</topology>
    </subcellularLocation>
</comment>
<keyword evidence="9 10" id="KW-0472">Membrane</keyword>
<dbReference type="FunFam" id="2.60.40.150:FF:000287">
    <property type="entry name" value="Multiple C2 domains, transmembrane 1b"/>
    <property type="match status" value="1"/>
</dbReference>
<evidence type="ECO:0000313" key="12">
    <source>
        <dbReference type="EMBL" id="TWW66201.1"/>
    </source>
</evidence>
<protein>
    <submittedName>
        <fullName evidence="12">Multiple C2 and transmembrane domain-containing protein 1</fullName>
    </submittedName>
</protein>
<dbReference type="EMBL" id="RHFK02000013">
    <property type="protein sequence ID" value="TWW66201.1"/>
    <property type="molecule type" value="Genomic_DNA"/>
</dbReference>
<feature type="domain" description="C2" evidence="11">
    <location>
        <begin position="46"/>
        <end position="163"/>
    </location>
</feature>
<dbReference type="Proteomes" id="UP000324091">
    <property type="component" value="Chromosome 20"/>
</dbReference>
<dbReference type="FunFam" id="2.60.40.640:FF:000007">
    <property type="entry name" value="Arrestin domain-containing protein 3 mRNA"/>
    <property type="match status" value="1"/>
</dbReference>
<dbReference type="InterPro" id="IPR000008">
    <property type="entry name" value="C2_dom"/>
</dbReference>
<keyword evidence="6" id="KW-0677">Repeat</keyword>
<dbReference type="PANTHER" id="PTHR45911">
    <property type="entry name" value="C2 DOMAIN-CONTAINING PROTEIN"/>
    <property type="match status" value="1"/>
</dbReference>
<feature type="transmembrane region" description="Helical" evidence="10">
    <location>
        <begin position="674"/>
        <end position="702"/>
    </location>
</feature>
<evidence type="ECO:0000313" key="13">
    <source>
        <dbReference type="Proteomes" id="UP000324091"/>
    </source>
</evidence>
<dbReference type="GO" id="GO:0005509">
    <property type="term" value="F:calcium ion binding"/>
    <property type="evidence" value="ECO:0007669"/>
    <property type="project" value="TreeGrafter"/>
</dbReference>
<dbReference type="CDD" id="cd04042">
    <property type="entry name" value="C2A_MCTP_PRT"/>
    <property type="match status" value="1"/>
</dbReference>
<comment type="caution">
    <text evidence="12">The sequence shown here is derived from an EMBL/GenBank/DDBJ whole genome shotgun (WGS) entry which is preliminary data.</text>
</comment>
<evidence type="ECO:0000256" key="3">
    <source>
        <dbReference type="ARBA" id="ARBA00007923"/>
    </source>
</evidence>
<evidence type="ECO:0000256" key="9">
    <source>
        <dbReference type="ARBA" id="ARBA00023136"/>
    </source>
</evidence>
<evidence type="ECO:0000256" key="8">
    <source>
        <dbReference type="ARBA" id="ARBA00022989"/>
    </source>
</evidence>
<dbReference type="Pfam" id="PF00339">
    <property type="entry name" value="Arrestin_N"/>
    <property type="match status" value="1"/>
</dbReference>
<keyword evidence="13" id="KW-1185">Reference proteome</keyword>
<dbReference type="FunFam" id="2.60.40.150:FF:000050">
    <property type="entry name" value="Multiple C2 and transmembrane domain containing 1"/>
    <property type="match status" value="1"/>
</dbReference>
<name>A0A5C6NHV3_9TELE</name>
<keyword evidence="4 10" id="KW-0812">Transmembrane</keyword>
<dbReference type="SMART" id="SM00239">
    <property type="entry name" value="C2"/>
    <property type="match status" value="3"/>
</dbReference>
<dbReference type="CDD" id="cd08377">
    <property type="entry name" value="C2C_MCTP_PRT"/>
    <property type="match status" value="1"/>
</dbReference>
<evidence type="ECO:0000256" key="10">
    <source>
        <dbReference type="SAM" id="Phobius"/>
    </source>
</evidence>
<dbReference type="Pfam" id="PF02752">
    <property type="entry name" value="Arrestin_C"/>
    <property type="match status" value="1"/>
</dbReference>
<dbReference type="Pfam" id="PF00168">
    <property type="entry name" value="C2"/>
    <property type="match status" value="3"/>
</dbReference>
<feature type="domain" description="C2" evidence="11">
    <location>
        <begin position="213"/>
        <end position="330"/>
    </location>
</feature>
<dbReference type="InterPro" id="IPR011021">
    <property type="entry name" value="Arrestin-like_N"/>
</dbReference>
<dbReference type="PROSITE" id="PS50004">
    <property type="entry name" value="C2"/>
    <property type="match status" value="3"/>
</dbReference>
<keyword evidence="8 10" id="KW-1133">Transmembrane helix</keyword>
<dbReference type="GO" id="GO:0007399">
    <property type="term" value="P:nervous system development"/>
    <property type="evidence" value="ECO:0007669"/>
    <property type="project" value="UniProtKB-ARBA"/>
</dbReference>
<dbReference type="SMART" id="SM01017">
    <property type="entry name" value="Arrestin_C"/>
    <property type="match status" value="1"/>
</dbReference>
<proteinExistence type="inferred from homology"/>
<evidence type="ECO:0000256" key="4">
    <source>
        <dbReference type="ARBA" id="ARBA00022692"/>
    </source>
</evidence>
<dbReference type="InterPro" id="IPR014752">
    <property type="entry name" value="Arrestin-like_C"/>
</dbReference>
<feature type="transmembrane region" description="Helical" evidence="10">
    <location>
        <begin position="572"/>
        <end position="600"/>
    </location>
</feature>
<dbReference type="Gene3D" id="2.60.40.150">
    <property type="entry name" value="C2 domain"/>
    <property type="match status" value="3"/>
</dbReference>
<dbReference type="SUPFAM" id="SSF81296">
    <property type="entry name" value="E set domains"/>
    <property type="match status" value="2"/>
</dbReference>
<dbReference type="InterPro" id="IPR014756">
    <property type="entry name" value="Ig_E-set"/>
</dbReference>
<dbReference type="SUPFAM" id="SSF49562">
    <property type="entry name" value="C2 domain (Calcium/lipid-binding domain, CaLB)"/>
    <property type="match status" value="3"/>
</dbReference>
<accession>A0A5C6NHV3</accession>
<evidence type="ECO:0000256" key="1">
    <source>
        <dbReference type="ARBA" id="ARBA00004141"/>
    </source>
</evidence>
<dbReference type="FunFam" id="2.60.40.150:FF:000019">
    <property type="entry name" value="Multiple C2 and transmembrane domain-containing protein 2 isoform 1"/>
    <property type="match status" value="1"/>
</dbReference>
<evidence type="ECO:0000256" key="5">
    <source>
        <dbReference type="ARBA" id="ARBA00022723"/>
    </source>
</evidence>